<dbReference type="Proteomes" id="UP001178461">
    <property type="component" value="Unassembled WGS sequence"/>
</dbReference>
<evidence type="ECO:0000313" key="1">
    <source>
        <dbReference type="EMBL" id="CAI7935245.1"/>
    </source>
</evidence>
<proteinExistence type="predicted"/>
<gene>
    <name evidence="1" type="ORF">PODLI_1B002074</name>
</gene>
<keyword evidence="2" id="KW-1185">Reference proteome</keyword>
<accession>A0AA35QQF6</accession>
<dbReference type="AlphaFoldDB" id="A0AA35QQF6"/>
<sequence length="142" mass="16051">SHVFDLSVNKYEPICNQPVVAKKRNKITHVQFNAIYPIIIIGDDRGHVTCLKLSPNLRKMPKLGGGCRQRRNSICTLRSSADGLLAVPSLREVRLQGTRQRAFSVVPPALWNASHQMSKGKNNYLAFRRHLKAALFREVFSD</sequence>
<comment type="caution">
    <text evidence="1">The sequence shown here is derived from an EMBL/GenBank/DDBJ whole genome shotgun (WGS) entry which is preliminary data.</text>
</comment>
<reference evidence="1" key="1">
    <citation type="submission" date="2022-12" db="EMBL/GenBank/DDBJ databases">
        <authorList>
            <person name="Alioto T."/>
            <person name="Alioto T."/>
            <person name="Gomez Garrido J."/>
        </authorList>
    </citation>
    <scope>NUCLEOTIDE SEQUENCE</scope>
</reference>
<evidence type="ECO:0000313" key="2">
    <source>
        <dbReference type="Proteomes" id="UP001178461"/>
    </source>
</evidence>
<feature type="non-terminal residue" evidence="1">
    <location>
        <position position="1"/>
    </location>
</feature>
<name>A0AA35QQF6_9SAUR</name>
<protein>
    <submittedName>
        <fullName evidence="1">Uncharacterized protein</fullName>
    </submittedName>
</protein>
<dbReference type="EMBL" id="CANTUW010000174">
    <property type="protein sequence ID" value="CAI7935245.1"/>
    <property type="molecule type" value="Genomic_DNA"/>
</dbReference>
<organism evidence="1 2">
    <name type="scientific">Podarcis lilfordi</name>
    <name type="common">Lilford's wall lizard</name>
    <dbReference type="NCBI Taxonomy" id="74358"/>
    <lineage>
        <taxon>Eukaryota</taxon>
        <taxon>Metazoa</taxon>
        <taxon>Chordata</taxon>
        <taxon>Craniata</taxon>
        <taxon>Vertebrata</taxon>
        <taxon>Euteleostomi</taxon>
        <taxon>Lepidosauria</taxon>
        <taxon>Squamata</taxon>
        <taxon>Bifurcata</taxon>
        <taxon>Unidentata</taxon>
        <taxon>Episquamata</taxon>
        <taxon>Laterata</taxon>
        <taxon>Lacertibaenia</taxon>
        <taxon>Lacertidae</taxon>
        <taxon>Podarcis</taxon>
    </lineage>
</organism>